<keyword evidence="4" id="KW-0732">Signal</keyword>
<dbReference type="GO" id="GO:0009847">
    <property type="term" value="P:spore germination"/>
    <property type="evidence" value="ECO:0007669"/>
    <property type="project" value="InterPro"/>
</dbReference>
<evidence type="ECO:0000259" key="9">
    <source>
        <dbReference type="Pfam" id="PF25198"/>
    </source>
</evidence>
<proteinExistence type="inferred from homology"/>
<keyword evidence="5" id="KW-0472">Membrane</keyword>
<evidence type="ECO:0000259" key="8">
    <source>
        <dbReference type="Pfam" id="PF05504"/>
    </source>
</evidence>
<dbReference type="Pfam" id="PF05504">
    <property type="entry name" value="Spore_GerAC"/>
    <property type="match status" value="1"/>
</dbReference>
<dbReference type="Pfam" id="PF25198">
    <property type="entry name" value="Spore_GerAC_N"/>
    <property type="match status" value="1"/>
</dbReference>
<dbReference type="InterPro" id="IPR038501">
    <property type="entry name" value="Spore_GerAC_C_sf"/>
</dbReference>
<dbReference type="NCBIfam" id="TIGR02887">
    <property type="entry name" value="spore_ger_x_C"/>
    <property type="match status" value="1"/>
</dbReference>
<dbReference type="PANTHER" id="PTHR35789">
    <property type="entry name" value="SPORE GERMINATION PROTEIN B3"/>
    <property type="match status" value="1"/>
</dbReference>
<dbReference type="PANTHER" id="PTHR35789:SF1">
    <property type="entry name" value="SPORE GERMINATION PROTEIN B3"/>
    <property type="match status" value="1"/>
</dbReference>
<dbReference type="Gene3D" id="3.30.300.210">
    <property type="entry name" value="Nutrient germinant receptor protein C, domain 3"/>
    <property type="match status" value="1"/>
</dbReference>
<sequence length="398" mass="44143">MLAASQIALLLLTGGCWSNKEIETQSLEIAVAVDVPEPAASERELQRKSPGVDRTDRITSTYQLILPSLIGDIGGSTSDETSSSPFKNMTQTGDSLLENVRQLSLRTNAAPLGHHLKVIVIGDRLARKHDLMTFLDFFFRDNDIRLSPLVLICKGKASETLEPLYKGDIPGFQIPETVRNQYRNNKILEPIRMYNLMSRLHAKTSFLLQNVVKTKEELVYSGAAVIQGTSGKLIGFLTEKDMESVFWIKGGGRKGGLLKLDDPELGAPLDMEINSVRSRIVPSMADGRFAFRIELEAEGDLMESWSHKDAGRGGVSEAFYAEVEKKLERKLKGNADLLIQKLQKTYGADAIGLYESVRVRMPKTWSRIHADWDRHFAEADITVSVSIALKGHGATELT</sequence>
<evidence type="ECO:0000256" key="5">
    <source>
        <dbReference type="ARBA" id="ARBA00023136"/>
    </source>
</evidence>
<keyword evidence="3" id="KW-0309">Germination</keyword>
<evidence type="ECO:0000313" key="11">
    <source>
        <dbReference type="Proteomes" id="UP000234789"/>
    </source>
</evidence>
<dbReference type="AlphaFoldDB" id="A0A2N5N6V7"/>
<evidence type="ECO:0000313" key="10">
    <source>
        <dbReference type="EMBL" id="PLT46072.1"/>
    </source>
</evidence>
<comment type="subcellular location">
    <subcellularLocation>
        <location evidence="1">Membrane</location>
        <topology evidence="1">Lipid-anchor</topology>
    </subcellularLocation>
</comment>
<gene>
    <name evidence="10" type="ORF">B8V81_4503</name>
</gene>
<evidence type="ECO:0000256" key="3">
    <source>
        <dbReference type="ARBA" id="ARBA00022544"/>
    </source>
</evidence>
<dbReference type="EMBL" id="NFEZ01000004">
    <property type="protein sequence ID" value="PLT46072.1"/>
    <property type="molecule type" value="Genomic_DNA"/>
</dbReference>
<accession>A0A2N5N6V7</accession>
<evidence type="ECO:0000256" key="2">
    <source>
        <dbReference type="ARBA" id="ARBA00007886"/>
    </source>
</evidence>
<feature type="domain" description="Spore germination GerAC-like C-terminal" evidence="8">
    <location>
        <begin position="221"/>
        <end position="393"/>
    </location>
</feature>
<organism evidence="10 11">
    <name type="scientific">Paenibacillus pasadenensis</name>
    <dbReference type="NCBI Taxonomy" id="217090"/>
    <lineage>
        <taxon>Bacteria</taxon>
        <taxon>Bacillati</taxon>
        <taxon>Bacillota</taxon>
        <taxon>Bacilli</taxon>
        <taxon>Bacillales</taxon>
        <taxon>Paenibacillaceae</taxon>
        <taxon>Paenibacillus</taxon>
    </lineage>
</organism>
<dbReference type="InterPro" id="IPR057336">
    <property type="entry name" value="GerAC_N"/>
</dbReference>
<dbReference type="InterPro" id="IPR046953">
    <property type="entry name" value="Spore_GerAC-like_C"/>
</dbReference>
<name>A0A2N5N6V7_9BACL</name>
<feature type="domain" description="Spore germination protein N-terminal" evidence="9">
    <location>
        <begin position="20"/>
        <end position="209"/>
    </location>
</feature>
<comment type="caution">
    <text evidence="10">The sequence shown here is derived from an EMBL/GenBank/DDBJ whole genome shotgun (WGS) entry which is preliminary data.</text>
</comment>
<comment type="similarity">
    <text evidence="2">Belongs to the GerABKC lipoprotein family.</text>
</comment>
<keyword evidence="6" id="KW-0564">Palmitate</keyword>
<dbReference type="GO" id="GO:0016020">
    <property type="term" value="C:membrane"/>
    <property type="evidence" value="ECO:0007669"/>
    <property type="project" value="UniProtKB-SubCell"/>
</dbReference>
<evidence type="ECO:0000256" key="1">
    <source>
        <dbReference type="ARBA" id="ARBA00004635"/>
    </source>
</evidence>
<dbReference type="InterPro" id="IPR008844">
    <property type="entry name" value="Spore_GerAC-like"/>
</dbReference>
<keyword evidence="7" id="KW-0449">Lipoprotein</keyword>
<reference evidence="10 11" key="1">
    <citation type="submission" date="2017-05" db="EMBL/GenBank/DDBJ databases">
        <title>Functional genome analysis of Paenibacillus pasadenensis strain R16: insights on endophytic life style and antifungal activity.</title>
        <authorList>
            <person name="Passera A."/>
            <person name="Marcolungo L."/>
            <person name="Casati P."/>
            <person name="Brasca M."/>
            <person name="Quaglino F."/>
            <person name="Delledonne M."/>
        </authorList>
    </citation>
    <scope>NUCLEOTIDE SEQUENCE [LARGE SCALE GENOMIC DNA]</scope>
    <source>
        <strain evidence="10 11">R16</strain>
    </source>
</reference>
<evidence type="ECO:0000256" key="7">
    <source>
        <dbReference type="ARBA" id="ARBA00023288"/>
    </source>
</evidence>
<keyword evidence="11" id="KW-1185">Reference proteome</keyword>
<dbReference type="Proteomes" id="UP000234789">
    <property type="component" value="Unassembled WGS sequence"/>
</dbReference>
<evidence type="ECO:0000256" key="6">
    <source>
        <dbReference type="ARBA" id="ARBA00023139"/>
    </source>
</evidence>
<evidence type="ECO:0000256" key="4">
    <source>
        <dbReference type="ARBA" id="ARBA00022729"/>
    </source>
</evidence>
<protein>
    <submittedName>
        <fullName evidence="10">Spore germination protein GerLC</fullName>
    </submittedName>
</protein>